<gene>
    <name evidence="1" type="ORF">NCTC13834_01969</name>
</gene>
<evidence type="ECO:0000313" key="1">
    <source>
        <dbReference type="EMBL" id="SUM55601.1"/>
    </source>
</evidence>
<dbReference type="AlphaFoldDB" id="A0A380GMC0"/>
<dbReference type="GeneID" id="72493097"/>
<reference evidence="1 2" key="1">
    <citation type="submission" date="2018-06" db="EMBL/GenBank/DDBJ databases">
        <authorList>
            <consortium name="Pathogen Informatics"/>
            <person name="Doyle S."/>
        </authorList>
    </citation>
    <scope>NUCLEOTIDE SEQUENCE [LARGE SCALE GENOMIC DNA]</scope>
    <source>
        <strain evidence="1 2">NCTC13834</strain>
    </source>
</reference>
<proteinExistence type="predicted"/>
<organism evidence="1 2">
    <name type="scientific">Staphylococcus nepalensis</name>
    <dbReference type="NCBI Taxonomy" id="214473"/>
    <lineage>
        <taxon>Bacteria</taxon>
        <taxon>Bacillati</taxon>
        <taxon>Bacillota</taxon>
        <taxon>Bacilli</taxon>
        <taxon>Bacillales</taxon>
        <taxon>Staphylococcaceae</taxon>
        <taxon>Staphylococcus</taxon>
    </lineage>
</organism>
<dbReference type="Proteomes" id="UP000254412">
    <property type="component" value="Unassembled WGS sequence"/>
</dbReference>
<sequence>MNIIKRIFRTLIVGYIVKGIRNLIKNKSK</sequence>
<protein>
    <submittedName>
        <fullName evidence="1">Uncharacterized protein</fullName>
    </submittedName>
</protein>
<dbReference type="NCBIfam" id="NF040879">
    <property type="entry name" value="SAR1012_fam"/>
    <property type="match status" value="1"/>
</dbReference>
<name>A0A380GMC0_9STAP</name>
<evidence type="ECO:0000313" key="2">
    <source>
        <dbReference type="Proteomes" id="UP000254412"/>
    </source>
</evidence>
<dbReference type="EMBL" id="UHDS01000001">
    <property type="protein sequence ID" value="SUM55601.1"/>
    <property type="molecule type" value="Genomic_DNA"/>
</dbReference>
<dbReference type="RefSeq" id="WP_249776154.1">
    <property type="nucleotide sequence ID" value="NZ_BMCF01000006.1"/>
</dbReference>
<accession>A0A380GMC0</accession>